<comment type="caution">
    <text evidence="1">The sequence shown here is derived from an EMBL/GenBank/DDBJ whole genome shotgun (WGS) entry which is preliminary data.</text>
</comment>
<gene>
    <name evidence="1" type="ORF">DPV95_01775</name>
</gene>
<accession>A0AAQ0KD93</accession>
<evidence type="ECO:0000313" key="1">
    <source>
        <dbReference type="EMBL" id="RDE85543.1"/>
    </source>
</evidence>
<sequence length="64" mass="7315">MQLKQISILEEPKPKGQFGDKTTSDIQKTGFIACFFYSLLFLQKKANVCAKSAVQYPPIFYSYN</sequence>
<proteinExistence type="predicted"/>
<organism evidence="1 2">
    <name type="scientific">Haemophilus parainfluenzae</name>
    <dbReference type="NCBI Taxonomy" id="729"/>
    <lineage>
        <taxon>Bacteria</taxon>
        <taxon>Pseudomonadati</taxon>
        <taxon>Pseudomonadota</taxon>
        <taxon>Gammaproteobacteria</taxon>
        <taxon>Pasteurellales</taxon>
        <taxon>Pasteurellaceae</taxon>
        <taxon>Haemophilus</taxon>
    </lineage>
</organism>
<evidence type="ECO:0000313" key="2">
    <source>
        <dbReference type="Proteomes" id="UP000253823"/>
    </source>
</evidence>
<reference evidence="1 2" key="1">
    <citation type="submission" date="2018-05" db="EMBL/GenBank/DDBJ databases">
        <title>Draft Genome Sequences for a Diverse set of 7 Haemophilus Species.</title>
        <authorList>
            <person name="Nichols M."/>
            <person name="Topaz N."/>
            <person name="Wang X."/>
            <person name="Wang X."/>
            <person name="Boxrud D."/>
        </authorList>
    </citation>
    <scope>NUCLEOTIDE SEQUENCE [LARGE SCALE GENOMIC DNA]</scope>
    <source>
        <strain evidence="1 2">C2006002596</strain>
    </source>
</reference>
<dbReference type="Proteomes" id="UP000253823">
    <property type="component" value="Unassembled WGS sequence"/>
</dbReference>
<dbReference type="EMBL" id="QEPT01000001">
    <property type="protein sequence ID" value="RDE85543.1"/>
    <property type="molecule type" value="Genomic_DNA"/>
</dbReference>
<dbReference type="AlphaFoldDB" id="A0AAQ0KD93"/>
<name>A0AAQ0KD93_HAEPA</name>
<protein>
    <submittedName>
        <fullName evidence="1">Uncharacterized protein</fullName>
    </submittedName>
</protein>